<gene>
    <name evidence="2" type="ORF">DSPE1174_LOCUS22439</name>
</gene>
<proteinExistence type="predicted"/>
<accession>A0A7S2DHU6</accession>
<protein>
    <submittedName>
        <fullName evidence="2">Uncharacterized protein</fullName>
    </submittedName>
</protein>
<feature type="chain" id="PRO_5031219268" evidence="1">
    <location>
        <begin position="21"/>
        <end position="363"/>
    </location>
</feature>
<evidence type="ECO:0000313" key="2">
    <source>
        <dbReference type="EMBL" id="CAD9454637.1"/>
    </source>
</evidence>
<keyword evidence="1" id="KW-0732">Signal</keyword>
<sequence length="363" mass="38236">MFRHLLPIVLFWGLCSIALGFTLSPKPLARCRSRAQFARGMTTRMDAVAPGGKVVVVGSGPILALTAKRAALAGYETNVVVGTSAKMYQDLIFGYIKQYKNKNLKLGGMVPMDEKVKENLKFIESISGDDEEAFDALISSCDAVLIAIDSDAAMSDALLDLIIPTPAMGGKDACSAKRIIAMSRNLNGKGLGPFAIAAKIASNPDVWAGGEAINDYKRFDATVKRKAAELGAEYVIARAGTLKGGGGGLNQNADEGVQRMGLAPDFYAMGAQDIVNWRLLFDGSCQGVKLTRGDTVEGPGFGAAFAATAFDIRPGDTGRTGIAGAMVHALSHPEGNYDFGVGSAEAKTPPISESEWADIFSTL</sequence>
<dbReference type="EMBL" id="HBGS01043463">
    <property type="protein sequence ID" value="CAD9454637.1"/>
    <property type="molecule type" value="Transcribed_RNA"/>
</dbReference>
<reference evidence="2" key="1">
    <citation type="submission" date="2021-01" db="EMBL/GenBank/DDBJ databases">
        <authorList>
            <person name="Corre E."/>
            <person name="Pelletier E."/>
            <person name="Niang G."/>
            <person name="Scheremetjew M."/>
            <person name="Finn R."/>
            <person name="Kale V."/>
            <person name="Holt S."/>
            <person name="Cochrane G."/>
            <person name="Meng A."/>
            <person name="Brown T."/>
            <person name="Cohen L."/>
        </authorList>
    </citation>
    <scope>NUCLEOTIDE SEQUENCE</scope>
    <source>
        <strain evidence="2">CCMP1381</strain>
    </source>
</reference>
<dbReference type="AlphaFoldDB" id="A0A7S2DHU6"/>
<name>A0A7S2DHU6_9STRA</name>
<evidence type="ECO:0000256" key="1">
    <source>
        <dbReference type="SAM" id="SignalP"/>
    </source>
</evidence>
<feature type="signal peptide" evidence="1">
    <location>
        <begin position="1"/>
        <end position="20"/>
    </location>
</feature>
<organism evidence="2">
    <name type="scientific">Octactis speculum</name>
    <dbReference type="NCBI Taxonomy" id="3111310"/>
    <lineage>
        <taxon>Eukaryota</taxon>
        <taxon>Sar</taxon>
        <taxon>Stramenopiles</taxon>
        <taxon>Ochrophyta</taxon>
        <taxon>Dictyochophyceae</taxon>
        <taxon>Dictyochales</taxon>
        <taxon>Dictyochaceae</taxon>
        <taxon>Octactis</taxon>
    </lineage>
</organism>